<organism evidence="1 2">
    <name type="scientific">Petralouisia muris</name>
    <dbReference type="NCBI Taxonomy" id="3032872"/>
    <lineage>
        <taxon>Bacteria</taxon>
        <taxon>Bacillati</taxon>
        <taxon>Bacillota</taxon>
        <taxon>Clostridia</taxon>
        <taxon>Lachnospirales</taxon>
        <taxon>Lachnospiraceae</taxon>
        <taxon>Petralouisia</taxon>
    </lineage>
</organism>
<sequence length="237" mass="26658">MFKTAIVEDNSVDAGKLKDFLERFAAKSGEVFITTVFKDAADFLNGYKQIYDMVFMDIELPGINGMEAAHKLRAVDGKVTLIFVTNMARFAVKGYEVDAADYVVKPVHYGEFELKMKRIIRRHKEADESILVVCQSGYMRLLLREIRYIEVQGHTLMFHTETGMVNGGGTLSETEAKLAGRGFLRCNKCYLVNQRHIVAVEGYTLKMTGGEEVQISRPRKKAFMSELAESMGDGCVL</sequence>
<name>A0AC61RZP6_9FIRM</name>
<reference evidence="1" key="1">
    <citation type="submission" date="2019-04" db="EMBL/GenBank/DDBJ databases">
        <title>Microbes associate with the intestines of laboratory mice.</title>
        <authorList>
            <person name="Navarre W."/>
            <person name="Wong E."/>
            <person name="Huang K."/>
            <person name="Tropini C."/>
            <person name="Ng K."/>
            <person name="Yu B."/>
        </authorList>
    </citation>
    <scope>NUCLEOTIDE SEQUENCE</scope>
    <source>
        <strain evidence="1">NM01_1-7b</strain>
    </source>
</reference>
<evidence type="ECO:0000313" key="2">
    <source>
        <dbReference type="Proteomes" id="UP000304953"/>
    </source>
</evidence>
<accession>A0AC61RZP6</accession>
<proteinExistence type="predicted"/>
<evidence type="ECO:0000313" key="1">
    <source>
        <dbReference type="EMBL" id="TGY97225.1"/>
    </source>
</evidence>
<gene>
    <name evidence="1" type="ORF">E5329_06025</name>
</gene>
<comment type="caution">
    <text evidence="1">The sequence shown here is derived from an EMBL/GenBank/DDBJ whole genome shotgun (WGS) entry which is preliminary data.</text>
</comment>
<protein>
    <submittedName>
        <fullName evidence="1">Response regulator transcription factor</fullName>
    </submittedName>
</protein>
<dbReference type="EMBL" id="SRYA01000009">
    <property type="protein sequence ID" value="TGY97225.1"/>
    <property type="molecule type" value="Genomic_DNA"/>
</dbReference>
<keyword evidence="2" id="KW-1185">Reference proteome</keyword>
<dbReference type="Proteomes" id="UP000304953">
    <property type="component" value="Unassembled WGS sequence"/>
</dbReference>